<dbReference type="PRINTS" id="PR00452">
    <property type="entry name" value="SH3DOMAIN"/>
</dbReference>
<feature type="repeat" description="ANK" evidence="7">
    <location>
        <begin position="813"/>
        <end position="845"/>
    </location>
</feature>
<feature type="region of interest" description="Disordered" evidence="10">
    <location>
        <begin position="357"/>
        <end position="381"/>
    </location>
</feature>
<name>A0A9P0MQC8_NEZVI</name>
<dbReference type="InterPro" id="IPR047163">
    <property type="entry name" value="ASPP1/2"/>
</dbReference>
<dbReference type="PROSITE" id="PS50002">
    <property type="entry name" value="SH3"/>
    <property type="match status" value="1"/>
</dbReference>
<dbReference type="SUPFAM" id="SSF50044">
    <property type="entry name" value="SH3-domain"/>
    <property type="match status" value="1"/>
</dbReference>
<feature type="compositionally biased region" description="Pro residues" evidence="10">
    <location>
        <begin position="549"/>
        <end position="563"/>
    </location>
</feature>
<evidence type="ECO:0000256" key="9">
    <source>
        <dbReference type="SAM" id="Coils"/>
    </source>
</evidence>
<evidence type="ECO:0000313" key="13">
    <source>
        <dbReference type="Proteomes" id="UP001152798"/>
    </source>
</evidence>
<dbReference type="EMBL" id="OV725081">
    <property type="protein sequence ID" value="CAH1400855.1"/>
    <property type="molecule type" value="Genomic_DNA"/>
</dbReference>
<feature type="region of interest" description="Disordered" evidence="10">
    <location>
        <begin position="407"/>
        <end position="426"/>
    </location>
</feature>
<dbReference type="GO" id="GO:0002039">
    <property type="term" value="F:p53 binding"/>
    <property type="evidence" value="ECO:0007669"/>
    <property type="project" value="InterPro"/>
</dbReference>
<dbReference type="GO" id="GO:0042981">
    <property type="term" value="P:regulation of apoptotic process"/>
    <property type="evidence" value="ECO:0007669"/>
    <property type="project" value="InterPro"/>
</dbReference>
<dbReference type="Gene3D" id="1.25.40.20">
    <property type="entry name" value="Ankyrin repeat-containing domain"/>
    <property type="match status" value="1"/>
</dbReference>
<feature type="compositionally biased region" description="Low complexity" evidence="10">
    <location>
        <begin position="659"/>
        <end position="678"/>
    </location>
</feature>
<sequence length="950" mass="103656">MVAQSSEVSMAPKAGSQQPGAVQAKQVRTASVELTLAELEAMAVRQTEEMAVQRQALAAREARLRYLKESQCRAGQVAAEQDRLRRLRERVEAQELKLSRLRALRGQVDHGKATNAALSSDLDSIRALFNEKEKELSLAVAKVEELTRQLEEVRRGRQSACPPPLCQELDRLRRELLYRNKLNEQQTARLSEQREVLCQRQMEMVSIDKRIAELQERLHRKRLLNQELANQITAASNKASPSQLARGQSGQLQGKQPILRSVQSGNIAAVEPYHHVPAFASPPPAEQEFSKPSEIMKSGFGSGNEGTKPLSAPATHHYVQETKGSGGIGSEEGFGLGKADPKYQTLPYNTKFCGAKRQGADGNESNDNIEGNKSNNSSLLNNNNQINVAHSAPILPGGRKELAMALANQKHQQPSSSPTSSTSSYSSISHLSHRVYGSNLLNSSLLARGQPVGGSTTSSTSSLASGGSASSHLVATVTSQPTAVTSRLTLPPTPLISDIQKPVNTVSPTALQQFSNVYQTSSTKVHPVQPQTINPPSPQGVKEDVDKPALPPKPSVKPQPPPRQTHSSVEVKETGIPLPSGLSVLTTQKSIEYNLSANDESSKQKELVIKPRPLTIKKQPLSEIPRLRSFVSKEDEEKRLGEECVQNNNSLSSRTGIDNNANSNNNNNSATVNNNSMNLLDRVGIIKEDERREETASIDSPDRAALDDSDLSDRDSASQIGSDSGQKKGNLKGVGEKTSLSRRVSFDPLALLLDASLEGELELVARTAGQVKDPSAANDEGITALHNAICAGHLDIVTFLVRFGCDVNAQDSDGWTPLHCAASCNNTTMVRFLVEHGACIFATTLSDHETAAEKCEEDEEGFDGCSEYLYSVQEKLGIMNGGIVYAVFDYEAHNNDELSFKEGDRLVVLRKGDEWEREWWWARLGDAEGYIPRNLLGLYPRVHPNKNQEE</sequence>
<gene>
    <name evidence="12" type="ORF">NEZAVI_LOCUS10006</name>
</gene>
<keyword evidence="2 8" id="KW-0728">SH3 domain</keyword>
<evidence type="ECO:0000259" key="11">
    <source>
        <dbReference type="PROSITE" id="PS50002"/>
    </source>
</evidence>
<dbReference type="Proteomes" id="UP001152798">
    <property type="component" value="Chromosome 5"/>
</dbReference>
<evidence type="ECO:0000256" key="10">
    <source>
        <dbReference type="SAM" id="MobiDB-lite"/>
    </source>
</evidence>
<dbReference type="InterPro" id="IPR036770">
    <property type="entry name" value="Ankyrin_rpt-contain_sf"/>
</dbReference>
<evidence type="ECO:0000256" key="1">
    <source>
        <dbReference type="ARBA" id="ARBA00004123"/>
    </source>
</evidence>
<dbReference type="GO" id="GO:0005634">
    <property type="term" value="C:nucleus"/>
    <property type="evidence" value="ECO:0007669"/>
    <property type="project" value="UniProtKB-SubCell"/>
</dbReference>
<dbReference type="InterPro" id="IPR001452">
    <property type="entry name" value="SH3_domain"/>
</dbReference>
<feature type="repeat" description="ANK" evidence="7">
    <location>
        <begin position="780"/>
        <end position="812"/>
    </location>
</feature>
<evidence type="ECO:0000313" key="12">
    <source>
        <dbReference type="EMBL" id="CAH1400855.1"/>
    </source>
</evidence>
<keyword evidence="5 7" id="KW-0040">ANK repeat</keyword>
<dbReference type="PANTHER" id="PTHR24131:SF10">
    <property type="entry name" value="ANKYRIN-REPEAT, SH3-DOMAIN, AND PROLINE-RICH-REGION CONTAINING PROTEIN, ISOFORM B"/>
    <property type="match status" value="1"/>
</dbReference>
<feature type="compositionally biased region" description="Basic and acidic residues" evidence="10">
    <location>
        <begin position="633"/>
        <end position="642"/>
    </location>
</feature>
<accession>A0A9P0MQC8</accession>
<proteinExistence type="predicted"/>
<organism evidence="12 13">
    <name type="scientific">Nezara viridula</name>
    <name type="common">Southern green stink bug</name>
    <name type="synonym">Cimex viridulus</name>
    <dbReference type="NCBI Taxonomy" id="85310"/>
    <lineage>
        <taxon>Eukaryota</taxon>
        <taxon>Metazoa</taxon>
        <taxon>Ecdysozoa</taxon>
        <taxon>Arthropoda</taxon>
        <taxon>Hexapoda</taxon>
        <taxon>Insecta</taxon>
        <taxon>Pterygota</taxon>
        <taxon>Neoptera</taxon>
        <taxon>Paraneoptera</taxon>
        <taxon>Hemiptera</taxon>
        <taxon>Heteroptera</taxon>
        <taxon>Panheteroptera</taxon>
        <taxon>Pentatomomorpha</taxon>
        <taxon>Pentatomoidea</taxon>
        <taxon>Pentatomidae</taxon>
        <taxon>Pentatominae</taxon>
        <taxon>Nezara</taxon>
    </lineage>
</organism>
<keyword evidence="6" id="KW-0539">Nucleus</keyword>
<feature type="region of interest" description="Disordered" evidence="10">
    <location>
        <begin position="234"/>
        <end position="255"/>
    </location>
</feature>
<feature type="compositionally biased region" description="Low complexity" evidence="10">
    <location>
        <begin position="414"/>
        <end position="426"/>
    </location>
</feature>
<dbReference type="InterPro" id="IPR036028">
    <property type="entry name" value="SH3-like_dom_sf"/>
</dbReference>
<reference evidence="12" key="1">
    <citation type="submission" date="2022-01" db="EMBL/GenBank/DDBJ databases">
        <authorList>
            <person name="King R."/>
        </authorList>
    </citation>
    <scope>NUCLEOTIDE SEQUENCE</scope>
</reference>
<keyword evidence="3" id="KW-0053">Apoptosis</keyword>
<evidence type="ECO:0000256" key="7">
    <source>
        <dbReference type="PROSITE-ProRule" id="PRU00023"/>
    </source>
</evidence>
<evidence type="ECO:0000256" key="5">
    <source>
        <dbReference type="ARBA" id="ARBA00023043"/>
    </source>
</evidence>
<dbReference type="CDD" id="cd11807">
    <property type="entry name" value="SH3_ASPP"/>
    <property type="match status" value="1"/>
</dbReference>
<dbReference type="Pfam" id="PF12796">
    <property type="entry name" value="Ank_2"/>
    <property type="match status" value="1"/>
</dbReference>
<protein>
    <recommendedName>
        <fullName evidence="11">SH3 domain-containing protein</fullName>
    </recommendedName>
</protein>
<feature type="coiled-coil region" evidence="9">
    <location>
        <begin position="36"/>
        <end position="104"/>
    </location>
</feature>
<dbReference type="Pfam" id="PF00018">
    <property type="entry name" value="SH3_1"/>
    <property type="match status" value="1"/>
</dbReference>
<feature type="compositionally biased region" description="Low complexity" evidence="10">
    <location>
        <begin position="372"/>
        <end position="381"/>
    </location>
</feature>
<feature type="region of interest" description="Disordered" evidence="10">
    <location>
        <begin position="521"/>
        <end position="581"/>
    </location>
</feature>
<feature type="compositionally biased region" description="Polar residues" evidence="10">
    <location>
        <begin position="234"/>
        <end position="254"/>
    </location>
</feature>
<feature type="region of interest" description="Disordered" evidence="10">
    <location>
        <begin position="633"/>
        <end position="734"/>
    </location>
</feature>
<dbReference type="PROSITE" id="PS50297">
    <property type="entry name" value="ANK_REP_REGION"/>
    <property type="match status" value="2"/>
</dbReference>
<feature type="coiled-coil region" evidence="9">
    <location>
        <begin position="129"/>
        <end position="156"/>
    </location>
</feature>
<comment type="subcellular location">
    <subcellularLocation>
        <location evidence="1">Nucleus</location>
    </subcellularLocation>
</comment>
<keyword evidence="13" id="KW-1185">Reference proteome</keyword>
<dbReference type="SMART" id="SM00326">
    <property type="entry name" value="SH3"/>
    <property type="match status" value="1"/>
</dbReference>
<feature type="compositionally biased region" description="Polar residues" evidence="10">
    <location>
        <begin position="521"/>
        <end position="532"/>
    </location>
</feature>
<dbReference type="OrthoDB" id="10038642at2759"/>
<evidence type="ECO:0000256" key="6">
    <source>
        <dbReference type="ARBA" id="ARBA00023242"/>
    </source>
</evidence>
<dbReference type="SMART" id="SM00248">
    <property type="entry name" value="ANK"/>
    <property type="match status" value="2"/>
</dbReference>
<evidence type="ECO:0000256" key="2">
    <source>
        <dbReference type="ARBA" id="ARBA00022443"/>
    </source>
</evidence>
<keyword evidence="9" id="KW-0175">Coiled coil</keyword>
<feature type="region of interest" description="Disordered" evidence="10">
    <location>
        <begin position="278"/>
        <end position="312"/>
    </location>
</feature>
<evidence type="ECO:0000256" key="3">
    <source>
        <dbReference type="ARBA" id="ARBA00022703"/>
    </source>
</evidence>
<dbReference type="PANTHER" id="PTHR24131">
    <property type="entry name" value="APOPTOSIS-STIMULATING OF P53 PROTEIN"/>
    <property type="match status" value="1"/>
</dbReference>
<dbReference type="AlphaFoldDB" id="A0A9P0MQC8"/>
<dbReference type="SUPFAM" id="SSF48403">
    <property type="entry name" value="Ankyrin repeat"/>
    <property type="match status" value="1"/>
</dbReference>
<evidence type="ECO:0000256" key="8">
    <source>
        <dbReference type="PROSITE-ProRule" id="PRU00192"/>
    </source>
</evidence>
<feature type="compositionally biased region" description="Basic and acidic residues" evidence="10">
    <location>
        <begin position="684"/>
        <end position="716"/>
    </location>
</feature>
<dbReference type="InterPro" id="IPR002110">
    <property type="entry name" value="Ankyrin_rpt"/>
</dbReference>
<dbReference type="FunFam" id="1.25.40.20:FF:000008">
    <property type="entry name" value="Apoptosis-stimulating of p53 protein 2 isoform 1"/>
    <property type="match status" value="1"/>
</dbReference>
<feature type="compositionally biased region" description="Polar residues" evidence="10">
    <location>
        <begin position="645"/>
        <end position="658"/>
    </location>
</feature>
<feature type="domain" description="SH3" evidence="11">
    <location>
        <begin position="879"/>
        <end position="941"/>
    </location>
</feature>
<keyword evidence="4" id="KW-0677">Repeat</keyword>
<dbReference type="GO" id="GO:0006915">
    <property type="term" value="P:apoptotic process"/>
    <property type="evidence" value="ECO:0007669"/>
    <property type="project" value="UniProtKB-KW"/>
</dbReference>
<evidence type="ECO:0000256" key="4">
    <source>
        <dbReference type="ARBA" id="ARBA00022737"/>
    </source>
</evidence>
<feature type="region of interest" description="Disordered" evidence="10">
    <location>
        <begin position="1"/>
        <end position="24"/>
    </location>
</feature>
<dbReference type="PROSITE" id="PS50088">
    <property type="entry name" value="ANK_REPEAT"/>
    <property type="match status" value="2"/>
</dbReference>